<dbReference type="PROSITE" id="PS51384">
    <property type="entry name" value="FAD_FR"/>
    <property type="match status" value="1"/>
</dbReference>
<keyword evidence="3" id="KW-1185">Reference proteome</keyword>
<dbReference type="Pfam" id="PF04954">
    <property type="entry name" value="SIP"/>
    <property type="match status" value="1"/>
</dbReference>
<dbReference type="InterPro" id="IPR039261">
    <property type="entry name" value="FNR_nucleotide-bd"/>
</dbReference>
<gene>
    <name evidence="2" type="ORF">EV188_101755</name>
</gene>
<dbReference type="Proteomes" id="UP000295705">
    <property type="component" value="Unassembled WGS sequence"/>
</dbReference>
<dbReference type="CDD" id="cd06193">
    <property type="entry name" value="siderophore_interacting"/>
    <property type="match status" value="1"/>
</dbReference>
<evidence type="ECO:0000313" key="2">
    <source>
        <dbReference type="EMBL" id="TDQ65503.1"/>
    </source>
</evidence>
<evidence type="ECO:0000259" key="1">
    <source>
        <dbReference type="PROSITE" id="PS51384"/>
    </source>
</evidence>
<dbReference type="RefSeq" id="WP_133824854.1">
    <property type="nucleotide sequence ID" value="NZ_BAABHR010000019.1"/>
</dbReference>
<sequence>MAAPDTQAPARRSKGGPGHRLRVLRTERLTPHLQRVALGGPGLDGVVDNGCTDKYVKIAFPRPGVAYPTPFDVAAIREAMPREDWPIVRTYTVRSLDHAAGEMVIDFVVHGDTGVAGPWALAAAPGDEITLMGPGGAYAPSPEADAHVLVGDEAALPAIAAALEHVPAGVPVHAWVQVDGPDDEVALTTAGALSLRWLHRDAGEDLVDTVRAADWPAGTVHAFVHGETGDVKALRGHVLEERGVAREMLSISGYWRRGADEDTFQAEKKASPRE</sequence>
<organism evidence="2 3">
    <name type="scientific">Actinomycetospora succinea</name>
    <dbReference type="NCBI Taxonomy" id="663603"/>
    <lineage>
        <taxon>Bacteria</taxon>
        <taxon>Bacillati</taxon>
        <taxon>Actinomycetota</taxon>
        <taxon>Actinomycetes</taxon>
        <taxon>Pseudonocardiales</taxon>
        <taxon>Pseudonocardiaceae</taxon>
        <taxon>Actinomycetospora</taxon>
    </lineage>
</organism>
<dbReference type="InterPro" id="IPR013113">
    <property type="entry name" value="SIP_FAD-bd"/>
</dbReference>
<dbReference type="InterPro" id="IPR039374">
    <property type="entry name" value="SIP_fam"/>
</dbReference>
<dbReference type="PANTHER" id="PTHR30157">
    <property type="entry name" value="FERRIC REDUCTASE, NADPH-DEPENDENT"/>
    <property type="match status" value="1"/>
</dbReference>
<feature type="domain" description="FAD-binding FR-type" evidence="1">
    <location>
        <begin position="16"/>
        <end position="141"/>
    </location>
</feature>
<evidence type="ECO:0000313" key="3">
    <source>
        <dbReference type="Proteomes" id="UP000295705"/>
    </source>
</evidence>
<reference evidence="2 3" key="1">
    <citation type="submission" date="2019-03" db="EMBL/GenBank/DDBJ databases">
        <title>Genomic Encyclopedia of Type Strains, Phase IV (KMG-IV): sequencing the most valuable type-strain genomes for metagenomic binning, comparative biology and taxonomic classification.</title>
        <authorList>
            <person name="Goeker M."/>
        </authorList>
    </citation>
    <scope>NUCLEOTIDE SEQUENCE [LARGE SCALE GENOMIC DNA]</scope>
    <source>
        <strain evidence="2 3">DSM 45775</strain>
    </source>
</reference>
<protein>
    <submittedName>
        <fullName evidence="2">NADPH-dependent ferric siderophore reductase</fullName>
    </submittedName>
</protein>
<dbReference type="AlphaFoldDB" id="A0A4R6VNC8"/>
<comment type="caution">
    <text evidence="2">The sequence shown here is derived from an EMBL/GenBank/DDBJ whole genome shotgun (WGS) entry which is preliminary data.</text>
</comment>
<dbReference type="InterPro" id="IPR017927">
    <property type="entry name" value="FAD-bd_FR_type"/>
</dbReference>
<dbReference type="InterPro" id="IPR007037">
    <property type="entry name" value="SIP_rossman_dom"/>
</dbReference>
<name>A0A4R6VNC8_9PSEU</name>
<dbReference type="SUPFAM" id="SSF63380">
    <property type="entry name" value="Riboflavin synthase domain-like"/>
    <property type="match status" value="1"/>
</dbReference>
<dbReference type="Pfam" id="PF08021">
    <property type="entry name" value="FAD_binding_9"/>
    <property type="match status" value="1"/>
</dbReference>
<dbReference type="FunFam" id="2.40.30.10:FF:000131">
    <property type="entry name" value="NADPH-dependent ferric siderophore reductase"/>
    <property type="match status" value="1"/>
</dbReference>
<proteinExistence type="predicted"/>
<dbReference type="GO" id="GO:0016491">
    <property type="term" value="F:oxidoreductase activity"/>
    <property type="evidence" value="ECO:0007669"/>
    <property type="project" value="InterPro"/>
</dbReference>
<dbReference type="OrthoDB" id="3291337at2"/>
<dbReference type="Gene3D" id="2.40.30.10">
    <property type="entry name" value="Translation factors"/>
    <property type="match status" value="1"/>
</dbReference>
<dbReference type="EMBL" id="SNYO01000001">
    <property type="protein sequence ID" value="TDQ65503.1"/>
    <property type="molecule type" value="Genomic_DNA"/>
</dbReference>
<dbReference type="PANTHER" id="PTHR30157:SF0">
    <property type="entry name" value="NADPH-DEPENDENT FERRIC-CHELATE REDUCTASE"/>
    <property type="match status" value="1"/>
</dbReference>
<dbReference type="Gene3D" id="3.40.50.80">
    <property type="entry name" value="Nucleotide-binding domain of ferredoxin-NADP reductase (FNR) module"/>
    <property type="match status" value="1"/>
</dbReference>
<dbReference type="InterPro" id="IPR017938">
    <property type="entry name" value="Riboflavin_synthase-like_b-brl"/>
</dbReference>
<accession>A0A4R6VNC8</accession>